<dbReference type="AlphaFoldDB" id="A0A2N1PHW1"/>
<dbReference type="Proteomes" id="UP000233256">
    <property type="component" value="Unassembled WGS sequence"/>
</dbReference>
<proteinExistence type="predicted"/>
<sequence>MVKAKITIGTCYGDADIPVEVLGNGPRPGTAWVRALDGLEPFSKNSHGGPYQDSTSIVLIPHLRDIQIESDPVEELIEEPAQENEIKVQLPVPNQSIPSDWFLESAYEDRTFSE</sequence>
<gene>
    <name evidence="1" type="ORF">CVV64_21020</name>
</gene>
<accession>A0A2N1PHW1</accession>
<comment type="caution">
    <text evidence="1">The sequence shown here is derived from an EMBL/GenBank/DDBJ whole genome shotgun (WGS) entry which is preliminary data.</text>
</comment>
<name>A0A2N1PHW1_9BACT</name>
<reference evidence="1 2" key="1">
    <citation type="journal article" date="2017" name="ISME J.">
        <title>Potential for microbial H2 and metal transformations associated with novel bacteria and archaea in deep terrestrial subsurface sediments.</title>
        <authorList>
            <person name="Hernsdorf A.W."/>
            <person name="Amano Y."/>
            <person name="Miyakawa K."/>
            <person name="Ise K."/>
            <person name="Suzuki Y."/>
            <person name="Anantharaman K."/>
            <person name="Probst A."/>
            <person name="Burstein D."/>
            <person name="Thomas B.C."/>
            <person name="Banfield J.F."/>
        </authorList>
    </citation>
    <scope>NUCLEOTIDE SEQUENCE [LARGE SCALE GENOMIC DNA]</scope>
    <source>
        <strain evidence="1">HGW-Wallbacteria-1</strain>
    </source>
</reference>
<evidence type="ECO:0000313" key="2">
    <source>
        <dbReference type="Proteomes" id="UP000233256"/>
    </source>
</evidence>
<evidence type="ECO:0000313" key="1">
    <source>
        <dbReference type="EMBL" id="PKK87928.1"/>
    </source>
</evidence>
<protein>
    <submittedName>
        <fullName evidence="1">Uncharacterized protein</fullName>
    </submittedName>
</protein>
<organism evidence="1 2">
    <name type="scientific">Candidatus Wallbacteria bacterium HGW-Wallbacteria-1</name>
    <dbReference type="NCBI Taxonomy" id="2013854"/>
    <lineage>
        <taxon>Bacteria</taxon>
        <taxon>Candidatus Walliibacteriota</taxon>
    </lineage>
</organism>
<dbReference type="EMBL" id="PGXC01000083">
    <property type="protein sequence ID" value="PKK87928.1"/>
    <property type="molecule type" value="Genomic_DNA"/>
</dbReference>